<evidence type="ECO:0000256" key="8">
    <source>
        <dbReference type="SAM" id="MobiDB-lite"/>
    </source>
</evidence>
<dbReference type="GO" id="GO:0046872">
    <property type="term" value="F:metal ion binding"/>
    <property type="evidence" value="ECO:0007669"/>
    <property type="project" value="UniProtKB-KW"/>
</dbReference>
<dbReference type="Pfam" id="PF13359">
    <property type="entry name" value="DDE_Tnp_4"/>
    <property type="match status" value="1"/>
</dbReference>
<evidence type="ECO:0000313" key="11">
    <source>
        <dbReference type="Proteomes" id="UP001168821"/>
    </source>
</evidence>
<evidence type="ECO:0000256" key="2">
    <source>
        <dbReference type="ARBA" id="ARBA00004123"/>
    </source>
</evidence>
<dbReference type="PANTHER" id="PTHR22930:SF85">
    <property type="entry name" value="GH03217P-RELATED"/>
    <property type="match status" value="1"/>
</dbReference>
<comment type="subcellular location">
    <subcellularLocation>
        <location evidence="2">Nucleus</location>
    </subcellularLocation>
</comment>
<dbReference type="GO" id="GO:0005634">
    <property type="term" value="C:nucleus"/>
    <property type="evidence" value="ECO:0007669"/>
    <property type="project" value="UniProtKB-SubCell"/>
</dbReference>
<name>A0AA38HRN5_9CUCU</name>
<reference evidence="10" key="1">
    <citation type="journal article" date="2023" name="G3 (Bethesda)">
        <title>Whole genome assemblies of Zophobas morio and Tenebrio molitor.</title>
        <authorList>
            <person name="Kaur S."/>
            <person name="Stinson S.A."/>
            <person name="diCenzo G.C."/>
        </authorList>
    </citation>
    <scope>NUCLEOTIDE SEQUENCE</scope>
    <source>
        <strain evidence="10">QUZm001</strain>
    </source>
</reference>
<evidence type="ECO:0000256" key="6">
    <source>
        <dbReference type="ARBA" id="ARBA00022801"/>
    </source>
</evidence>
<protein>
    <recommendedName>
        <fullName evidence="9">DDE Tnp4 domain-containing protein</fullName>
    </recommendedName>
</protein>
<accession>A0AA38HRN5</accession>
<dbReference type="EMBL" id="JALNTZ010000009">
    <property type="protein sequence ID" value="KAJ3641417.1"/>
    <property type="molecule type" value="Genomic_DNA"/>
</dbReference>
<keyword evidence="11" id="KW-1185">Reference proteome</keyword>
<feature type="region of interest" description="Disordered" evidence="8">
    <location>
        <begin position="234"/>
        <end position="275"/>
    </location>
</feature>
<comment type="cofactor">
    <cofactor evidence="1">
        <name>a divalent metal cation</name>
        <dbReference type="ChEBI" id="CHEBI:60240"/>
    </cofactor>
</comment>
<evidence type="ECO:0000256" key="4">
    <source>
        <dbReference type="ARBA" id="ARBA00022722"/>
    </source>
</evidence>
<keyword evidence="7" id="KW-0539">Nucleus</keyword>
<dbReference type="PANTHER" id="PTHR22930">
    <property type="match status" value="1"/>
</dbReference>
<comment type="similarity">
    <text evidence="3">Belongs to the HARBI1 family.</text>
</comment>
<dbReference type="GO" id="GO:0004518">
    <property type="term" value="F:nuclease activity"/>
    <property type="evidence" value="ECO:0007669"/>
    <property type="project" value="UniProtKB-KW"/>
</dbReference>
<evidence type="ECO:0000256" key="1">
    <source>
        <dbReference type="ARBA" id="ARBA00001968"/>
    </source>
</evidence>
<comment type="caution">
    <text evidence="10">The sequence shown here is derived from an EMBL/GenBank/DDBJ whole genome shotgun (WGS) entry which is preliminary data.</text>
</comment>
<evidence type="ECO:0000313" key="10">
    <source>
        <dbReference type="EMBL" id="KAJ3641417.1"/>
    </source>
</evidence>
<dbReference type="AlphaFoldDB" id="A0AA38HRN5"/>
<evidence type="ECO:0000256" key="3">
    <source>
        <dbReference type="ARBA" id="ARBA00006958"/>
    </source>
</evidence>
<feature type="compositionally biased region" description="Basic and acidic residues" evidence="8">
    <location>
        <begin position="243"/>
        <end position="266"/>
    </location>
</feature>
<dbReference type="InterPro" id="IPR027806">
    <property type="entry name" value="HARBI1_dom"/>
</dbReference>
<keyword evidence="4" id="KW-0540">Nuclease</keyword>
<sequence length="275" mass="32012">MKHKIGGDEMNFTVHFNNNNIGVTSNLKKKYIFWPKTEDEYRAIKDGFKGYPNVIGAVDGTHIKLKVPANQHDSYIDRHQTYSINLMGICNAETLFTYVFVGYPRSAHDSRVFSNSALVRHIETYGKHIYFPNEEDHLIGDSAFPLRTWLMTPFSRRNNLTRRERHHNWCSSSDRVCIEHTFGILKGRWARLQYINTYSVRKAIEIATVACILHNFCYLNGDEWPAEEVEIRPEEDHVEENDREAFRRGEHKRNDIASGAEEDRRLAAVPPWTLA</sequence>
<keyword evidence="5" id="KW-0479">Metal-binding</keyword>
<organism evidence="10 11">
    <name type="scientific">Zophobas morio</name>
    <dbReference type="NCBI Taxonomy" id="2755281"/>
    <lineage>
        <taxon>Eukaryota</taxon>
        <taxon>Metazoa</taxon>
        <taxon>Ecdysozoa</taxon>
        <taxon>Arthropoda</taxon>
        <taxon>Hexapoda</taxon>
        <taxon>Insecta</taxon>
        <taxon>Pterygota</taxon>
        <taxon>Neoptera</taxon>
        <taxon>Endopterygota</taxon>
        <taxon>Coleoptera</taxon>
        <taxon>Polyphaga</taxon>
        <taxon>Cucujiformia</taxon>
        <taxon>Tenebrionidae</taxon>
        <taxon>Zophobas</taxon>
    </lineage>
</organism>
<gene>
    <name evidence="10" type="ORF">Zmor_027925</name>
</gene>
<proteinExistence type="inferred from homology"/>
<evidence type="ECO:0000256" key="7">
    <source>
        <dbReference type="ARBA" id="ARBA00023242"/>
    </source>
</evidence>
<feature type="domain" description="DDE Tnp4" evidence="9">
    <location>
        <begin position="58"/>
        <end position="215"/>
    </location>
</feature>
<dbReference type="Proteomes" id="UP001168821">
    <property type="component" value="Unassembled WGS sequence"/>
</dbReference>
<dbReference type="InterPro" id="IPR045249">
    <property type="entry name" value="HARBI1-like"/>
</dbReference>
<evidence type="ECO:0000256" key="5">
    <source>
        <dbReference type="ARBA" id="ARBA00022723"/>
    </source>
</evidence>
<evidence type="ECO:0000259" key="9">
    <source>
        <dbReference type="Pfam" id="PF13359"/>
    </source>
</evidence>
<dbReference type="GO" id="GO:0016787">
    <property type="term" value="F:hydrolase activity"/>
    <property type="evidence" value="ECO:0007669"/>
    <property type="project" value="UniProtKB-KW"/>
</dbReference>
<keyword evidence="6" id="KW-0378">Hydrolase</keyword>